<dbReference type="RefSeq" id="WP_171596556.1">
    <property type="nucleotide sequence ID" value="NZ_RZNH01000031.1"/>
</dbReference>
<organism evidence="1 2">
    <name type="scientific">Marinifilum caeruleilacunae</name>
    <dbReference type="NCBI Taxonomy" id="2499076"/>
    <lineage>
        <taxon>Bacteria</taxon>
        <taxon>Pseudomonadati</taxon>
        <taxon>Bacteroidota</taxon>
        <taxon>Bacteroidia</taxon>
        <taxon>Marinilabiliales</taxon>
        <taxon>Marinifilaceae</taxon>
    </lineage>
</organism>
<name>A0ABX1WZK5_9BACT</name>
<accession>A0ABX1WZK5</accession>
<dbReference type="Proteomes" id="UP000732105">
    <property type="component" value="Unassembled WGS sequence"/>
</dbReference>
<keyword evidence="2" id="KW-1185">Reference proteome</keyword>
<dbReference type="SUPFAM" id="SSF69304">
    <property type="entry name" value="Tricorn protease N-terminal domain"/>
    <property type="match status" value="1"/>
</dbReference>
<dbReference type="PROSITE" id="PS51257">
    <property type="entry name" value="PROKAR_LIPOPROTEIN"/>
    <property type="match status" value="1"/>
</dbReference>
<reference evidence="1 2" key="1">
    <citation type="submission" date="2018-12" db="EMBL/GenBank/DDBJ databases">
        <title>Marinifilum JC070 sp. nov., a marine bacterium isolated from Yongle Blue Hole in the South China Sea.</title>
        <authorList>
            <person name="Fu T."/>
        </authorList>
    </citation>
    <scope>NUCLEOTIDE SEQUENCE [LARGE SCALE GENOMIC DNA]</scope>
    <source>
        <strain evidence="1 2">JC070</strain>
    </source>
</reference>
<gene>
    <name evidence="1" type="ORF">ELS83_15920</name>
</gene>
<dbReference type="EMBL" id="RZNH01000031">
    <property type="protein sequence ID" value="NOU61294.1"/>
    <property type="molecule type" value="Genomic_DNA"/>
</dbReference>
<dbReference type="Gene3D" id="2.130.10.10">
    <property type="entry name" value="YVTN repeat-like/Quinoprotein amine dehydrogenase"/>
    <property type="match status" value="1"/>
</dbReference>
<sequence>MIRNTKFFFKGHLITLILILIIGFSCSNYKTSISIQFPKVCEPIQITKEGKDHFFASYYGINSFSQNQKYVTVLETDIKYRLPTECDTATLGLVDLKSLEFIPIAKTTAWNFQQGCMAHWLGSNPDSLIIYNDIRDGKFVSVILNVHTIKEKKIIPYPISAVSPNGKEAVSINFSRLRKTRDSYGYGGNGQDAKLDKVFPEDDGLFILDLETGKKKLLVSFQDIKELVPEVPNDGLEYFNHTLFSREGSKIFWLARARPNRNTTAFTINRDGTNLKKCFPDGWGGSHFDWLNDEELMVTAEYKKQQYGHVLFTVGDKDYKRLGNGILDYDGHGTFSPDGKWMVTDTYPKNGLKEQKIFLMDMESETVLPIGRFPQPEKYKKKWRCDIHCRWSPKGNMIGFNSTHSGSRQAYIIRLKN</sequence>
<comment type="caution">
    <text evidence="1">The sequence shown here is derived from an EMBL/GenBank/DDBJ whole genome shotgun (WGS) entry which is preliminary data.</text>
</comment>
<protein>
    <recommendedName>
        <fullName evidence="3">WD40-like Beta Propeller Repeat</fullName>
    </recommendedName>
</protein>
<evidence type="ECO:0000313" key="1">
    <source>
        <dbReference type="EMBL" id="NOU61294.1"/>
    </source>
</evidence>
<evidence type="ECO:0000313" key="2">
    <source>
        <dbReference type="Proteomes" id="UP000732105"/>
    </source>
</evidence>
<dbReference type="InterPro" id="IPR015943">
    <property type="entry name" value="WD40/YVTN_repeat-like_dom_sf"/>
</dbReference>
<evidence type="ECO:0008006" key="3">
    <source>
        <dbReference type="Google" id="ProtNLM"/>
    </source>
</evidence>
<proteinExistence type="predicted"/>